<reference evidence="4" key="1">
    <citation type="submission" date="2020-09" db="EMBL/GenBank/DDBJ databases">
        <title>Comparative genome analyses of four rice-infecting Rhizoctonia solani isolates reveal extensive enrichment of homogalacturonan modification genes.</title>
        <authorList>
            <person name="Lee D.-Y."/>
            <person name="Jeon J."/>
            <person name="Kim K.-T."/>
            <person name="Cheong K."/>
            <person name="Song H."/>
            <person name="Choi G."/>
            <person name="Ko J."/>
            <person name="Opiyo S.O."/>
            <person name="Zuo S."/>
            <person name="Madhav S."/>
            <person name="Lee Y.-H."/>
            <person name="Wang G.-L."/>
        </authorList>
    </citation>
    <scope>NUCLEOTIDE SEQUENCE</scope>
    <source>
        <strain evidence="4">AG1-IA B2</strain>
    </source>
</reference>
<dbReference type="InterPro" id="IPR019775">
    <property type="entry name" value="WD40_repeat_CS"/>
</dbReference>
<accession>A0A8H7LYU1</accession>
<dbReference type="Pfam" id="PF00400">
    <property type="entry name" value="WD40"/>
    <property type="match status" value="7"/>
</dbReference>
<dbReference type="PRINTS" id="PR00320">
    <property type="entry name" value="GPROTEINBRPT"/>
</dbReference>
<proteinExistence type="predicted"/>
<keyword evidence="1 3" id="KW-0853">WD repeat</keyword>
<dbReference type="PROSITE" id="PS50294">
    <property type="entry name" value="WD_REPEATS_REGION"/>
    <property type="match status" value="4"/>
</dbReference>
<sequence>MPIAGENPIDAIPHILKTVFEKSVICAVEPMALEAIADLLALNSVKQVYRLLHPLRSVLHVPRDTGVVNTLHASFPDFMLSSARSLDFCCDRAGRHTTLAQACLGLIDTAEPKMNICRLPSSHHLDEEVEDLRARVAWAISPGLAYASDTGRLTWIAAQAQLSMQRDEHGAPEVVTQIAHDAWQFVSVYANHPTHIPRIHAKDIRSGSADRDGNRPTKAGAYGHLEGLDQNSEIDQSVRVSGWSRCLPTAIRSPLLRKGILYLWDIGNGGAITALLPDDVWDVTCIAFSVDGSRVACGMNNGDVYICSLRHTAGSLGPLKGHTDWTIRVWNMQTGEQVGQPFEGHTDWVRSVCFTTDGSRLASGSDDKTVRLWDIKTGKTASEPLTGHSGYVYSVAFSPNGKLLASASQDKTIHVDTHPTPTATLTSTSPIYCIRYATAGSESCLAHRMGRFMSGTPRRYIASASCDSTLRIWNAHTGKDIHGSMRGHTDNVNGVRFLPDGLAIVSGSDDGTVRMWDVSTGQQLARLLEARNRILSVGVSSDGQHVVCGSMDGTIQVVDRHGGKTLDEPISGHTNWVRSVDSLMGCVSCQDQMMSRCGYGMGRQGKQLVVCGERDTAHSGWVRSVSTSPDGLYVASGSDDRSVRVWDGQTGKLILGPLRDTLIG</sequence>
<organism evidence="4 5">
    <name type="scientific">Rhizoctonia solani</name>
    <dbReference type="NCBI Taxonomy" id="456999"/>
    <lineage>
        <taxon>Eukaryota</taxon>
        <taxon>Fungi</taxon>
        <taxon>Dikarya</taxon>
        <taxon>Basidiomycota</taxon>
        <taxon>Agaricomycotina</taxon>
        <taxon>Agaricomycetes</taxon>
        <taxon>Cantharellales</taxon>
        <taxon>Ceratobasidiaceae</taxon>
        <taxon>Rhizoctonia</taxon>
    </lineage>
</organism>
<evidence type="ECO:0000256" key="2">
    <source>
        <dbReference type="ARBA" id="ARBA00022737"/>
    </source>
</evidence>
<dbReference type="EMBL" id="JACYCF010000017">
    <property type="protein sequence ID" value="KAF8751513.1"/>
    <property type="molecule type" value="Genomic_DNA"/>
</dbReference>
<dbReference type="InterPro" id="IPR015943">
    <property type="entry name" value="WD40/YVTN_repeat-like_dom_sf"/>
</dbReference>
<protein>
    <submittedName>
        <fullName evidence="4">WD40 repeat-like protein</fullName>
    </submittedName>
</protein>
<dbReference type="PANTHER" id="PTHR19879">
    <property type="entry name" value="TRANSCRIPTION INITIATION FACTOR TFIID"/>
    <property type="match status" value="1"/>
</dbReference>
<feature type="repeat" description="WD" evidence="3">
    <location>
        <begin position="459"/>
        <end position="483"/>
    </location>
</feature>
<dbReference type="CDD" id="cd00200">
    <property type="entry name" value="WD40"/>
    <property type="match status" value="1"/>
</dbReference>
<feature type="repeat" description="WD" evidence="3">
    <location>
        <begin position="615"/>
        <end position="656"/>
    </location>
</feature>
<evidence type="ECO:0000313" key="4">
    <source>
        <dbReference type="EMBL" id="KAF8751513.1"/>
    </source>
</evidence>
<dbReference type="PROSITE" id="PS00678">
    <property type="entry name" value="WD_REPEATS_1"/>
    <property type="match status" value="2"/>
</dbReference>
<dbReference type="AlphaFoldDB" id="A0A8H7LYU1"/>
<evidence type="ECO:0000313" key="5">
    <source>
        <dbReference type="Proteomes" id="UP000614334"/>
    </source>
</evidence>
<dbReference type="Gene3D" id="2.130.10.10">
    <property type="entry name" value="YVTN repeat-like/Quinoprotein amine dehydrogenase"/>
    <property type="match status" value="4"/>
</dbReference>
<evidence type="ECO:0000256" key="3">
    <source>
        <dbReference type="PROSITE-ProRule" id="PRU00221"/>
    </source>
</evidence>
<dbReference type="InterPro" id="IPR020472">
    <property type="entry name" value="WD40_PAC1"/>
</dbReference>
<feature type="repeat" description="WD" evidence="3">
    <location>
        <begin position="342"/>
        <end position="383"/>
    </location>
</feature>
<dbReference type="PROSITE" id="PS50082">
    <property type="entry name" value="WD_REPEATS_2"/>
    <property type="match status" value="5"/>
</dbReference>
<dbReference type="Proteomes" id="UP000614334">
    <property type="component" value="Unassembled WGS sequence"/>
</dbReference>
<dbReference type="PANTHER" id="PTHR19879:SF9">
    <property type="entry name" value="TRANSCRIPTION INITIATION FACTOR TFIID SUBUNIT 5"/>
    <property type="match status" value="1"/>
</dbReference>
<dbReference type="SMART" id="SM00320">
    <property type="entry name" value="WD40"/>
    <property type="match status" value="7"/>
</dbReference>
<name>A0A8H7LYU1_9AGAM</name>
<feature type="repeat" description="WD" evidence="3">
    <location>
        <begin position="385"/>
        <end position="415"/>
    </location>
</feature>
<dbReference type="InterPro" id="IPR011047">
    <property type="entry name" value="Quinoprotein_ADH-like_sf"/>
</dbReference>
<evidence type="ECO:0000256" key="1">
    <source>
        <dbReference type="ARBA" id="ARBA00022574"/>
    </source>
</evidence>
<dbReference type="SUPFAM" id="SSF50998">
    <property type="entry name" value="Quinoprotein alcohol dehydrogenase-like"/>
    <property type="match status" value="1"/>
</dbReference>
<dbReference type="InterPro" id="IPR001680">
    <property type="entry name" value="WD40_rpt"/>
</dbReference>
<gene>
    <name evidence="4" type="ORF">RHS01_08192</name>
</gene>
<comment type="caution">
    <text evidence="4">The sequence shown here is derived from an EMBL/GenBank/DDBJ whole genome shotgun (WGS) entry which is preliminary data.</text>
</comment>
<keyword evidence="2" id="KW-0677">Repeat</keyword>
<feature type="repeat" description="WD" evidence="3">
    <location>
        <begin position="485"/>
        <end position="526"/>
    </location>
</feature>